<proteinExistence type="predicted"/>
<organism evidence="2 3">
    <name type="scientific">Strongylus vulgaris</name>
    <name type="common">Blood worm</name>
    <dbReference type="NCBI Taxonomy" id="40348"/>
    <lineage>
        <taxon>Eukaryota</taxon>
        <taxon>Metazoa</taxon>
        <taxon>Ecdysozoa</taxon>
        <taxon>Nematoda</taxon>
        <taxon>Chromadorea</taxon>
        <taxon>Rhabditida</taxon>
        <taxon>Rhabditina</taxon>
        <taxon>Rhabditomorpha</taxon>
        <taxon>Strongyloidea</taxon>
        <taxon>Strongylidae</taxon>
        <taxon>Strongylus</taxon>
    </lineage>
</organism>
<protein>
    <submittedName>
        <fullName evidence="2">Uncharacterized protein</fullName>
    </submittedName>
</protein>
<sequence>MFKIHYKTVTNFQISIKFSNLTEGDVVLLDDLSVQFTSCSIPARITPPRKEMPKPVKTALSRQKPQSPNNKVFAGQDAHIMQVVRDTEILKKRLCKEGECTTIIHHPSAGFVPHDRMCIGRVGLMQCREKCLSDGAERTTARCVRQHEFPFQKRCLCQVRRSPMHTVDGGSHKVGKNPALRNTTEMPIKRALLENLSEKKRNHELDAGDVPLLKEDVCTENNGDEVCDRKCSSNDTNSSDSAHYKIGVGYSNSL</sequence>
<gene>
    <name evidence="2" type="ORF">SVUK_LOCUS17739</name>
</gene>
<evidence type="ECO:0000313" key="3">
    <source>
        <dbReference type="Proteomes" id="UP000270094"/>
    </source>
</evidence>
<evidence type="ECO:0000256" key="1">
    <source>
        <dbReference type="SAM" id="MobiDB-lite"/>
    </source>
</evidence>
<dbReference type="AlphaFoldDB" id="A0A3P7JB21"/>
<feature type="compositionally biased region" description="Polar residues" evidence="1">
    <location>
        <begin position="60"/>
        <end position="69"/>
    </location>
</feature>
<keyword evidence="3" id="KW-1185">Reference proteome</keyword>
<accession>A0A3P7JB21</accession>
<feature type="region of interest" description="Disordered" evidence="1">
    <location>
        <begin position="47"/>
        <end position="69"/>
    </location>
</feature>
<reference evidence="2 3" key="1">
    <citation type="submission" date="2018-11" db="EMBL/GenBank/DDBJ databases">
        <authorList>
            <consortium name="Pathogen Informatics"/>
        </authorList>
    </citation>
    <scope>NUCLEOTIDE SEQUENCE [LARGE SCALE GENOMIC DNA]</scope>
</reference>
<dbReference type="Proteomes" id="UP000270094">
    <property type="component" value="Unassembled WGS sequence"/>
</dbReference>
<dbReference type="EMBL" id="UYYB01119116">
    <property type="protein sequence ID" value="VDM82741.1"/>
    <property type="molecule type" value="Genomic_DNA"/>
</dbReference>
<dbReference type="OrthoDB" id="5861269at2759"/>
<name>A0A3P7JB21_STRVU</name>
<evidence type="ECO:0000313" key="2">
    <source>
        <dbReference type="EMBL" id="VDM82741.1"/>
    </source>
</evidence>